<evidence type="ECO:0000256" key="1">
    <source>
        <dbReference type="SAM" id="Phobius"/>
    </source>
</evidence>
<protein>
    <submittedName>
        <fullName evidence="2">Uncharacterized protein</fullName>
    </submittedName>
</protein>
<dbReference type="AlphaFoldDB" id="A0A6C0LUV4"/>
<feature type="transmembrane region" description="Helical" evidence="1">
    <location>
        <begin position="15"/>
        <end position="34"/>
    </location>
</feature>
<keyword evidence="1" id="KW-0812">Transmembrane</keyword>
<keyword evidence="1" id="KW-1133">Transmembrane helix</keyword>
<evidence type="ECO:0000313" key="2">
    <source>
        <dbReference type="EMBL" id="QHU33778.1"/>
    </source>
</evidence>
<proteinExistence type="predicted"/>
<name>A0A6C0LUV4_9ZZZZ</name>
<organism evidence="2">
    <name type="scientific">viral metagenome</name>
    <dbReference type="NCBI Taxonomy" id="1070528"/>
    <lineage>
        <taxon>unclassified sequences</taxon>
        <taxon>metagenomes</taxon>
        <taxon>organismal metagenomes</taxon>
    </lineage>
</organism>
<dbReference type="EMBL" id="MN740562">
    <property type="protein sequence ID" value="QHU33778.1"/>
    <property type="molecule type" value="Genomic_DNA"/>
</dbReference>
<sequence length="85" mass="9935">MPDRNQNFDAQEYETMKYALGLVTILLLSVYFTSQARNRYERMHTVMWSAAVVGGVLAWYLAMDWIIPEYLNDDTGLVDDLYTPY</sequence>
<feature type="transmembrane region" description="Helical" evidence="1">
    <location>
        <begin position="46"/>
        <end position="67"/>
    </location>
</feature>
<keyword evidence="1" id="KW-0472">Membrane</keyword>
<accession>A0A6C0LUV4</accession>
<reference evidence="2" key="1">
    <citation type="journal article" date="2020" name="Nature">
        <title>Giant virus diversity and host interactions through global metagenomics.</title>
        <authorList>
            <person name="Schulz F."/>
            <person name="Roux S."/>
            <person name="Paez-Espino D."/>
            <person name="Jungbluth S."/>
            <person name="Walsh D.A."/>
            <person name="Denef V.J."/>
            <person name="McMahon K.D."/>
            <person name="Konstantinidis K.T."/>
            <person name="Eloe-Fadrosh E.A."/>
            <person name="Kyrpides N.C."/>
            <person name="Woyke T."/>
        </authorList>
    </citation>
    <scope>NUCLEOTIDE SEQUENCE</scope>
    <source>
        <strain evidence="2">GVMAG-S-1016704-121</strain>
    </source>
</reference>